<reference evidence="1 2" key="2">
    <citation type="journal article" date="2009" name="PLoS ONE">
        <title>An integrated genetic and cytogenetic map of the cucumber genome.</title>
        <authorList>
            <person name="Ren Y."/>
            <person name="Zhang Z."/>
            <person name="Liu J."/>
            <person name="Staub J.E."/>
            <person name="Han Y."/>
            <person name="Cheng Z."/>
            <person name="Li X."/>
            <person name="Lu J."/>
            <person name="Miao H."/>
            <person name="Kang H."/>
            <person name="Xie B."/>
            <person name="Gu X."/>
            <person name="Wang X."/>
            <person name="Du Y."/>
            <person name="Jin W."/>
            <person name="Huang S."/>
        </authorList>
    </citation>
    <scope>NUCLEOTIDE SEQUENCE [LARGE SCALE GENOMIC DNA]</scope>
    <source>
        <strain evidence="2">cv. 9930</strain>
    </source>
</reference>
<reference evidence="1 2" key="3">
    <citation type="journal article" date="2010" name="BMC Genomics">
        <title>Transcriptome sequencing and comparative analysis of cucumber flowers with different sex types.</title>
        <authorList>
            <person name="Guo S."/>
            <person name="Zheng Y."/>
            <person name="Joung J.G."/>
            <person name="Liu S."/>
            <person name="Zhang Z."/>
            <person name="Crasta O.R."/>
            <person name="Sobral B.W."/>
            <person name="Xu Y."/>
            <person name="Huang S."/>
            <person name="Fei Z."/>
        </authorList>
    </citation>
    <scope>NUCLEOTIDE SEQUENCE [LARGE SCALE GENOMIC DNA]</scope>
    <source>
        <strain evidence="2">cv. 9930</strain>
    </source>
</reference>
<proteinExistence type="predicted"/>
<dbReference type="Proteomes" id="UP000029981">
    <property type="component" value="Chromosome 4"/>
</dbReference>
<keyword evidence="2" id="KW-1185">Reference proteome</keyword>
<dbReference type="Gramene" id="KGN54091">
    <property type="protein sequence ID" value="KGN54091"/>
    <property type="gene ID" value="Csa_4G280680"/>
</dbReference>
<reference evidence="1 2" key="4">
    <citation type="journal article" date="2011" name="BMC Genomics">
        <title>RNA-Seq improves annotation of protein-coding genes in the cucumber genome.</title>
        <authorList>
            <person name="Li Z."/>
            <person name="Zhang Z."/>
            <person name="Yan P."/>
            <person name="Huang S."/>
            <person name="Fei Z."/>
            <person name="Lin K."/>
        </authorList>
    </citation>
    <scope>NUCLEOTIDE SEQUENCE [LARGE SCALE GENOMIC DNA]</scope>
    <source>
        <strain evidence="2">cv. 9930</strain>
    </source>
</reference>
<evidence type="ECO:0000313" key="2">
    <source>
        <dbReference type="Proteomes" id="UP000029981"/>
    </source>
</evidence>
<accession>A0A0A0L1S7</accession>
<organism evidence="1 2">
    <name type="scientific">Cucumis sativus</name>
    <name type="common">Cucumber</name>
    <dbReference type="NCBI Taxonomy" id="3659"/>
    <lineage>
        <taxon>Eukaryota</taxon>
        <taxon>Viridiplantae</taxon>
        <taxon>Streptophyta</taxon>
        <taxon>Embryophyta</taxon>
        <taxon>Tracheophyta</taxon>
        <taxon>Spermatophyta</taxon>
        <taxon>Magnoliopsida</taxon>
        <taxon>eudicotyledons</taxon>
        <taxon>Gunneridae</taxon>
        <taxon>Pentapetalae</taxon>
        <taxon>rosids</taxon>
        <taxon>fabids</taxon>
        <taxon>Cucurbitales</taxon>
        <taxon>Cucurbitaceae</taxon>
        <taxon>Benincaseae</taxon>
        <taxon>Cucumis</taxon>
    </lineage>
</organism>
<sequence length="106" mass="12448">MLISSYFGFMSVLVDRVVEYRIFNENRNPFGFYALCLSALVDTVNTIPTIHLNQIQLPSFVIHFYCYVLARASQVFDEMPKWEVSFETTNCLFALMKRTTRGFWII</sequence>
<dbReference type="AlphaFoldDB" id="A0A0A0L1S7"/>
<protein>
    <submittedName>
        <fullName evidence="1">Uncharacterized protein</fullName>
    </submittedName>
</protein>
<gene>
    <name evidence="1" type="ORF">Csa_4G280680</name>
</gene>
<name>A0A0A0L1S7_CUCSA</name>
<reference evidence="1 2" key="1">
    <citation type="journal article" date="2009" name="Nat. Genet.">
        <title>The genome of the cucumber, Cucumis sativus L.</title>
        <authorList>
            <person name="Huang S."/>
            <person name="Li R."/>
            <person name="Zhang Z."/>
            <person name="Li L."/>
            <person name="Gu X."/>
            <person name="Fan W."/>
            <person name="Lucas W.J."/>
            <person name="Wang X."/>
            <person name="Xie B."/>
            <person name="Ni P."/>
            <person name="Ren Y."/>
            <person name="Zhu H."/>
            <person name="Li J."/>
            <person name="Lin K."/>
            <person name="Jin W."/>
            <person name="Fei Z."/>
            <person name="Li G."/>
            <person name="Staub J."/>
            <person name="Kilian A."/>
            <person name="van der Vossen E.A."/>
            <person name="Wu Y."/>
            <person name="Guo J."/>
            <person name="He J."/>
            <person name="Jia Z."/>
            <person name="Ren Y."/>
            <person name="Tian G."/>
            <person name="Lu Y."/>
            <person name="Ruan J."/>
            <person name="Qian W."/>
            <person name="Wang M."/>
            <person name="Huang Q."/>
            <person name="Li B."/>
            <person name="Xuan Z."/>
            <person name="Cao J."/>
            <person name="Asan"/>
            <person name="Wu Z."/>
            <person name="Zhang J."/>
            <person name="Cai Q."/>
            <person name="Bai Y."/>
            <person name="Zhao B."/>
            <person name="Han Y."/>
            <person name="Li Y."/>
            <person name="Li X."/>
            <person name="Wang S."/>
            <person name="Shi Q."/>
            <person name="Liu S."/>
            <person name="Cho W.K."/>
            <person name="Kim J.Y."/>
            <person name="Xu Y."/>
            <person name="Heller-Uszynska K."/>
            <person name="Miao H."/>
            <person name="Cheng Z."/>
            <person name="Zhang S."/>
            <person name="Wu J."/>
            <person name="Yang Y."/>
            <person name="Kang H."/>
            <person name="Li M."/>
            <person name="Liang H."/>
            <person name="Ren X."/>
            <person name="Shi Z."/>
            <person name="Wen M."/>
            <person name="Jian M."/>
            <person name="Yang H."/>
            <person name="Zhang G."/>
            <person name="Yang Z."/>
            <person name="Chen R."/>
            <person name="Liu S."/>
            <person name="Li J."/>
            <person name="Ma L."/>
            <person name="Liu H."/>
            <person name="Zhou Y."/>
            <person name="Zhao J."/>
            <person name="Fang X."/>
            <person name="Li G."/>
            <person name="Fang L."/>
            <person name="Li Y."/>
            <person name="Liu D."/>
            <person name="Zheng H."/>
            <person name="Zhang Y."/>
            <person name="Qin N."/>
            <person name="Li Z."/>
            <person name="Yang G."/>
            <person name="Yang S."/>
            <person name="Bolund L."/>
            <person name="Kristiansen K."/>
            <person name="Zheng H."/>
            <person name="Li S."/>
            <person name="Zhang X."/>
            <person name="Yang H."/>
            <person name="Wang J."/>
            <person name="Sun R."/>
            <person name="Zhang B."/>
            <person name="Jiang S."/>
            <person name="Wang J."/>
            <person name="Du Y."/>
            <person name="Li S."/>
        </authorList>
    </citation>
    <scope>NUCLEOTIDE SEQUENCE [LARGE SCALE GENOMIC DNA]</scope>
    <source>
        <strain evidence="2">cv. 9930</strain>
    </source>
</reference>
<evidence type="ECO:0000313" key="1">
    <source>
        <dbReference type="EMBL" id="KGN54091.1"/>
    </source>
</evidence>
<dbReference type="EMBL" id="CM002925">
    <property type="protein sequence ID" value="KGN54091.1"/>
    <property type="molecule type" value="Genomic_DNA"/>
</dbReference>